<evidence type="ECO:0000313" key="9">
    <source>
        <dbReference type="EMBL" id="TDW04367.1"/>
    </source>
</evidence>
<protein>
    <submittedName>
        <fullName evidence="9">Carbohydrate ABC transporter membrane protein 1 (CUT1 family)</fullName>
    </submittedName>
</protein>
<feature type="transmembrane region" description="Helical" evidence="7">
    <location>
        <begin position="71"/>
        <end position="97"/>
    </location>
</feature>
<dbReference type="SUPFAM" id="SSF161098">
    <property type="entry name" value="MetI-like"/>
    <property type="match status" value="1"/>
</dbReference>
<dbReference type="GO" id="GO:0055085">
    <property type="term" value="P:transmembrane transport"/>
    <property type="evidence" value="ECO:0007669"/>
    <property type="project" value="InterPro"/>
</dbReference>
<dbReference type="OrthoDB" id="9778687at2"/>
<dbReference type="EMBL" id="SODA01000010">
    <property type="protein sequence ID" value="TDW04367.1"/>
    <property type="molecule type" value="Genomic_DNA"/>
</dbReference>
<accession>A0A4R7Z4Z7</accession>
<dbReference type="InterPro" id="IPR000515">
    <property type="entry name" value="MetI-like"/>
</dbReference>
<evidence type="ECO:0000256" key="4">
    <source>
        <dbReference type="ARBA" id="ARBA00022692"/>
    </source>
</evidence>
<dbReference type="Proteomes" id="UP000294697">
    <property type="component" value="Unassembled WGS sequence"/>
</dbReference>
<dbReference type="PANTHER" id="PTHR43005:SF1">
    <property type="entry name" value="SPERMIDINE_PUTRESCINE TRANSPORT SYSTEM PERMEASE PROTEIN"/>
    <property type="match status" value="1"/>
</dbReference>
<dbReference type="PROSITE" id="PS50928">
    <property type="entry name" value="ABC_TM1"/>
    <property type="match status" value="1"/>
</dbReference>
<feature type="domain" description="ABC transmembrane type-1" evidence="8">
    <location>
        <begin position="72"/>
        <end position="284"/>
    </location>
</feature>
<keyword evidence="2 7" id="KW-0813">Transport</keyword>
<proteinExistence type="inferred from homology"/>
<dbReference type="CDD" id="cd06261">
    <property type="entry name" value="TM_PBP2"/>
    <property type="match status" value="1"/>
</dbReference>
<evidence type="ECO:0000313" key="10">
    <source>
        <dbReference type="Proteomes" id="UP000294697"/>
    </source>
</evidence>
<evidence type="ECO:0000256" key="7">
    <source>
        <dbReference type="RuleBase" id="RU363032"/>
    </source>
</evidence>
<dbReference type="AlphaFoldDB" id="A0A4R7Z4Z7"/>
<keyword evidence="3" id="KW-1003">Cell membrane</keyword>
<feature type="transmembrane region" description="Helical" evidence="7">
    <location>
        <begin position="204"/>
        <end position="226"/>
    </location>
</feature>
<feature type="transmembrane region" description="Helical" evidence="7">
    <location>
        <begin position="233"/>
        <end position="254"/>
    </location>
</feature>
<evidence type="ECO:0000259" key="8">
    <source>
        <dbReference type="PROSITE" id="PS50928"/>
    </source>
</evidence>
<evidence type="ECO:0000256" key="2">
    <source>
        <dbReference type="ARBA" id="ARBA00022448"/>
    </source>
</evidence>
<keyword evidence="4 7" id="KW-0812">Transmembrane</keyword>
<name>A0A4R7Z4Z7_9FIRM</name>
<dbReference type="InterPro" id="IPR035906">
    <property type="entry name" value="MetI-like_sf"/>
</dbReference>
<feature type="transmembrane region" description="Helical" evidence="7">
    <location>
        <begin position="12"/>
        <end position="34"/>
    </location>
</feature>
<comment type="subcellular location">
    <subcellularLocation>
        <location evidence="1 7">Cell membrane</location>
        <topology evidence="1 7">Multi-pass membrane protein</topology>
    </subcellularLocation>
</comment>
<feature type="transmembrane region" description="Helical" evidence="7">
    <location>
        <begin position="260"/>
        <end position="288"/>
    </location>
</feature>
<evidence type="ECO:0000256" key="5">
    <source>
        <dbReference type="ARBA" id="ARBA00022989"/>
    </source>
</evidence>
<gene>
    <name evidence="9" type="ORF">C8C77_11066</name>
</gene>
<sequence>MFSNYSKLKKYLIFAILVGPAVLLRFSTSFYPIVRTIYLSFFKHNLMEQVHRYVGLNNFTALLNDQTIVDVIGFTLVFISVSVILQLILGMAIANLLNTEFKGRKIVRTLNLLPWVIPVIVSGYVFRWMLNADYGLITDWIFRLSGKEVQLLINSFYARVSLILVNVWRNTPFMAIVLLAGLQSIPDELYEAAKIDGASWFQRFLHITLPASSSTIVTLGLFNIIWQIANIDIILGLTQGGPGSATTVIAFRIYQLGMQWFSWGSASALSVYLLLIVAVISLIALYLYRRFEFSS</sequence>
<organism evidence="9 10">
    <name type="scientific">Halanaerobium saccharolyticum</name>
    <dbReference type="NCBI Taxonomy" id="43595"/>
    <lineage>
        <taxon>Bacteria</taxon>
        <taxon>Bacillati</taxon>
        <taxon>Bacillota</taxon>
        <taxon>Clostridia</taxon>
        <taxon>Halanaerobiales</taxon>
        <taxon>Halanaerobiaceae</taxon>
        <taxon>Halanaerobium</taxon>
    </lineage>
</organism>
<dbReference type="PANTHER" id="PTHR43005">
    <property type="entry name" value="BLR7065 PROTEIN"/>
    <property type="match status" value="1"/>
</dbReference>
<evidence type="ECO:0000256" key="3">
    <source>
        <dbReference type="ARBA" id="ARBA00022475"/>
    </source>
</evidence>
<evidence type="ECO:0000256" key="1">
    <source>
        <dbReference type="ARBA" id="ARBA00004651"/>
    </source>
</evidence>
<dbReference type="GO" id="GO:0005886">
    <property type="term" value="C:plasma membrane"/>
    <property type="evidence" value="ECO:0007669"/>
    <property type="project" value="UniProtKB-SubCell"/>
</dbReference>
<keyword evidence="6 7" id="KW-0472">Membrane</keyword>
<dbReference type="Gene3D" id="1.10.3720.10">
    <property type="entry name" value="MetI-like"/>
    <property type="match status" value="1"/>
</dbReference>
<feature type="transmembrane region" description="Helical" evidence="7">
    <location>
        <begin position="109"/>
        <end position="130"/>
    </location>
</feature>
<comment type="caution">
    <text evidence="9">The sequence shown here is derived from an EMBL/GenBank/DDBJ whole genome shotgun (WGS) entry which is preliminary data.</text>
</comment>
<evidence type="ECO:0000256" key="6">
    <source>
        <dbReference type="ARBA" id="ARBA00023136"/>
    </source>
</evidence>
<reference evidence="9 10" key="1">
    <citation type="submission" date="2019-03" db="EMBL/GenBank/DDBJ databases">
        <title>Subsurface microbial communities from deep shales in Ohio and West Virginia, USA.</title>
        <authorList>
            <person name="Wrighton K."/>
        </authorList>
    </citation>
    <scope>NUCLEOTIDE SEQUENCE [LARGE SCALE GENOMIC DNA]</scope>
    <source>
        <strain evidence="9 10">MSL9.2</strain>
    </source>
</reference>
<dbReference type="RefSeq" id="WP_111572287.1">
    <property type="nucleotide sequence ID" value="NZ_QLME01000011.1"/>
</dbReference>
<keyword evidence="5 7" id="KW-1133">Transmembrane helix</keyword>
<dbReference type="Pfam" id="PF00528">
    <property type="entry name" value="BPD_transp_1"/>
    <property type="match status" value="1"/>
</dbReference>
<comment type="similarity">
    <text evidence="7">Belongs to the binding-protein-dependent transport system permease family.</text>
</comment>